<feature type="compositionally biased region" description="Acidic residues" evidence="3">
    <location>
        <begin position="148"/>
        <end position="157"/>
    </location>
</feature>
<dbReference type="GO" id="GO:0043024">
    <property type="term" value="F:ribosomal small subunit binding"/>
    <property type="evidence" value="ECO:0007669"/>
    <property type="project" value="TreeGrafter"/>
</dbReference>
<evidence type="ECO:0000313" key="5">
    <source>
        <dbReference type="Proteomes" id="UP000184268"/>
    </source>
</evidence>
<protein>
    <recommendedName>
        <fullName evidence="2">Ribosome-binding factor A</fullName>
    </recommendedName>
</protein>
<gene>
    <name evidence="2" type="primary">rbfA</name>
    <name evidence="4" type="ORF">SAMN02745129_2679</name>
</gene>
<reference evidence="4 5" key="1">
    <citation type="submission" date="2016-11" db="EMBL/GenBank/DDBJ databases">
        <authorList>
            <person name="Jaros S."/>
            <person name="Januszkiewicz K."/>
            <person name="Wedrychowicz H."/>
        </authorList>
    </citation>
    <scope>NUCLEOTIDE SEQUENCE [LARGE SCALE GENOMIC DNA]</scope>
    <source>
        <strain evidence="4 5">DSM 16917</strain>
    </source>
</reference>
<dbReference type="HAMAP" id="MF_00003">
    <property type="entry name" value="RbfA"/>
    <property type="match status" value="1"/>
</dbReference>
<dbReference type="STRING" id="299255.SAMN02745129_2679"/>
<name>A0A1M5VAP8_9GAMM</name>
<accession>A0A1M5VAP8</accession>
<dbReference type="PROSITE" id="PS01319">
    <property type="entry name" value="RBFA"/>
    <property type="match status" value="1"/>
</dbReference>
<evidence type="ECO:0000256" key="1">
    <source>
        <dbReference type="ARBA" id="ARBA00022517"/>
    </source>
</evidence>
<proteinExistence type="inferred from homology"/>
<dbReference type="InterPro" id="IPR023799">
    <property type="entry name" value="RbfA_dom_sf"/>
</dbReference>
<dbReference type="InterPro" id="IPR000238">
    <property type="entry name" value="RbfA"/>
</dbReference>
<evidence type="ECO:0000313" key="4">
    <source>
        <dbReference type="EMBL" id="SHH72295.1"/>
    </source>
</evidence>
<comment type="subcellular location">
    <subcellularLocation>
        <location evidence="2">Cytoplasm</location>
    </subcellularLocation>
</comment>
<feature type="compositionally biased region" description="Basic and acidic residues" evidence="3">
    <location>
        <begin position="132"/>
        <end position="147"/>
    </location>
</feature>
<keyword evidence="2" id="KW-0963">Cytoplasm</keyword>
<dbReference type="EMBL" id="FQXG01000004">
    <property type="protein sequence ID" value="SHH72295.1"/>
    <property type="molecule type" value="Genomic_DNA"/>
</dbReference>
<dbReference type="GO" id="GO:0030490">
    <property type="term" value="P:maturation of SSU-rRNA"/>
    <property type="evidence" value="ECO:0007669"/>
    <property type="project" value="UniProtKB-UniRule"/>
</dbReference>
<evidence type="ECO:0000256" key="3">
    <source>
        <dbReference type="SAM" id="MobiDB-lite"/>
    </source>
</evidence>
<comment type="subunit">
    <text evidence="2">Monomer. Binds 30S ribosomal subunits, but not 50S ribosomal subunits or 70S ribosomes.</text>
</comment>
<dbReference type="AlphaFoldDB" id="A0A1M5VAP8"/>
<dbReference type="InterPro" id="IPR015946">
    <property type="entry name" value="KH_dom-like_a/b"/>
</dbReference>
<dbReference type="PANTHER" id="PTHR33515:SF1">
    <property type="entry name" value="RIBOSOME-BINDING FACTOR A, CHLOROPLASTIC-RELATED"/>
    <property type="match status" value="1"/>
</dbReference>
<evidence type="ECO:0000256" key="2">
    <source>
        <dbReference type="HAMAP-Rule" id="MF_00003"/>
    </source>
</evidence>
<comment type="function">
    <text evidence="2">One of several proteins that assist in the late maturation steps of the functional core of the 30S ribosomal subunit. Associates with free 30S ribosomal subunits (but not with 30S subunits that are part of 70S ribosomes or polysomes). Required for efficient processing of 16S rRNA. May interact with the 5'-terminal helix region of 16S rRNA.</text>
</comment>
<comment type="similarity">
    <text evidence="2">Belongs to the RbfA family.</text>
</comment>
<dbReference type="PANTHER" id="PTHR33515">
    <property type="entry name" value="RIBOSOME-BINDING FACTOR A, CHLOROPLASTIC-RELATED"/>
    <property type="match status" value="1"/>
</dbReference>
<dbReference type="Pfam" id="PF02033">
    <property type="entry name" value="RBFA"/>
    <property type="match status" value="1"/>
</dbReference>
<dbReference type="Gene3D" id="3.30.300.20">
    <property type="match status" value="1"/>
</dbReference>
<dbReference type="NCBIfam" id="TIGR00082">
    <property type="entry name" value="rbfA"/>
    <property type="match status" value="1"/>
</dbReference>
<keyword evidence="5" id="KW-1185">Reference proteome</keyword>
<organism evidence="4 5">
    <name type="scientific">Ferrimonas marina</name>
    <dbReference type="NCBI Taxonomy" id="299255"/>
    <lineage>
        <taxon>Bacteria</taxon>
        <taxon>Pseudomonadati</taxon>
        <taxon>Pseudomonadota</taxon>
        <taxon>Gammaproteobacteria</taxon>
        <taxon>Alteromonadales</taxon>
        <taxon>Ferrimonadaceae</taxon>
        <taxon>Ferrimonas</taxon>
    </lineage>
</organism>
<dbReference type="InterPro" id="IPR020053">
    <property type="entry name" value="Ribosome-bd_factorA_CS"/>
</dbReference>
<sequence length="157" mass="17786">MLAYQEGLRPLFLVKKNMAKEFSRSRRVGQQLQRELAMVLMREVRDSRLGMVTVNEVEVSKDMGYAKVFVTFLNDDADEVKKQLAVLVELAPMIRTLLASRVKLRVMPEIRFEYDKSLVEGMRMASLVSQVRAEDDAKAEQSGRTDGDEPGSEEGQG</sequence>
<dbReference type="GO" id="GO:0005829">
    <property type="term" value="C:cytosol"/>
    <property type="evidence" value="ECO:0007669"/>
    <property type="project" value="TreeGrafter"/>
</dbReference>
<feature type="region of interest" description="Disordered" evidence="3">
    <location>
        <begin position="131"/>
        <end position="157"/>
    </location>
</feature>
<dbReference type="SUPFAM" id="SSF89919">
    <property type="entry name" value="Ribosome-binding factor A, RbfA"/>
    <property type="match status" value="1"/>
</dbReference>
<keyword evidence="1 2" id="KW-0690">Ribosome biogenesis</keyword>
<dbReference type="Proteomes" id="UP000184268">
    <property type="component" value="Unassembled WGS sequence"/>
</dbReference>